<feature type="compositionally biased region" description="Polar residues" evidence="1">
    <location>
        <begin position="187"/>
        <end position="204"/>
    </location>
</feature>
<accession>A0AAN7A3T8</accession>
<organism evidence="2 3">
    <name type="scientific">Triangularia setosa</name>
    <dbReference type="NCBI Taxonomy" id="2587417"/>
    <lineage>
        <taxon>Eukaryota</taxon>
        <taxon>Fungi</taxon>
        <taxon>Dikarya</taxon>
        <taxon>Ascomycota</taxon>
        <taxon>Pezizomycotina</taxon>
        <taxon>Sordariomycetes</taxon>
        <taxon>Sordariomycetidae</taxon>
        <taxon>Sordariales</taxon>
        <taxon>Podosporaceae</taxon>
        <taxon>Triangularia</taxon>
    </lineage>
</organism>
<dbReference type="AlphaFoldDB" id="A0AAN7A3T8"/>
<keyword evidence="3" id="KW-1185">Reference proteome</keyword>
<reference evidence="2" key="1">
    <citation type="journal article" date="2023" name="Mol. Phylogenet. Evol.">
        <title>Genome-scale phylogeny and comparative genomics of the fungal order Sordariales.</title>
        <authorList>
            <person name="Hensen N."/>
            <person name="Bonometti L."/>
            <person name="Westerberg I."/>
            <person name="Brannstrom I.O."/>
            <person name="Guillou S."/>
            <person name="Cros-Aarteil S."/>
            <person name="Calhoun S."/>
            <person name="Haridas S."/>
            <person name="Kuo A."/>
            <person name="Mondo S."/>
            <person name="Pangilinan J."/>
            <person name="Riley R."/>
            <person name="LaButti K."/>
            <person name="Andreopoulos B."/>
            <person name="Lipzen A."/>
            <person name="Chen C."/>
            <person name="Yan M."/>
            <person name="Daum C."/>
            <person name="Ng V."/>
            <person name="Clum A."/>
            <person name="Steindorff A."/>
            <person name="Ohm R.A."/>
            <person name="Martin F."/>
            <person name="Silar P."/>
            <person name="Natvig D.O."/>
            <person name="Lalanne C."/>
            <person name="Gautier V."/>
            <person name="Ament-Velasquez S.L."/>
            <person name="Kruys A."/>
            <person name="Hutchinson M.I."/>
            <person name="Powell A.J."/>
            <person name="Barry K."/>
            <person name="Miller A.N."/>
            <person name="Grigoriev I.V."/>
            <person name="Debuchy R."/>
            <person name="Gladieux P."/>
            <person name="Hiltunen Thoren M."/>
            <person name="Johannesson H."/>
        </authorList>
    </citation>
    <scope>NUCLEOTIDE SEQUENCE</scope>
    <source>
        <strain evidence="2">CBS 892.96</strain>
    </source>
</reference>
<evidence type="ECO:0000256" key="1">
    <source>
        <dbReference type="SAM" id="MobiDB-lite"/>
    </source>
</evidence>
<gene>
    <name evidence="2" type="ORF">QBC36DRAFT_197522</name>
</gene>
<dbReference type="EMBL" id="MU866452">
    <property type="protein sequence ID" value="KAK4172209.1"/>
    <property type="molecule type" value="Genomic_DNA"/>
</dbReference>
<dbReference type="Proteomes" id="UP001302321">
    <property type="component" value="Unassembled WGS sequence"/>
</dbReference>
<proteinExistence type="predicted"/>
<reference evidence="2" key="2">
    <citation type="submission" date="2023-05" db="EMBL/GenBank/DDBJ databases">
        <authorList>
            <consortium name="Lawrence Berkeley National Laboratory"/>
            <person name="Steindorff A."/>
            <person name="Hensen N."/>
            <person name="Bonometti L."/>
            <person name="Westerberg I."/>
            <person name="Brannstrom I.O."/>
            <person name="Guillou S."/>
            <person name="Cros-Aarteil S."/>
            <person name="Calhoun S."/>
            <person name="Haridas S."/>
            <person name="Kuo A."/>
            <person name="Mondo S."/>
            <person name="Pangilinan J."/>
            <person name="Riley R."/>
            <person name="Labutti K."/>
            <person name="Andreopoulos B."/>
            <person name="Lipzen A."/>
            <person name="Chen C."/>
            <person name="Yanf M."/>
            <person name="Daum C."/>
            <person name="Ng V."/>
            <person name="Clum A."/>
            <person name="Ohm R."/>
            <person name="Martin F."/>
            <person name="Silar P."/>
            <person name="Natvig D."/>
            <person name="Lalanne C."/>
            <person name="Gautier V."/>
            <person name="Ament-Velasquez S.L."/>
            <person name="Kruys A."/>
            <person name="Hutchinson M.I."/>
            <person name="Powell A.J."/>
            <person name="Barry K."/>
            <person name="Miller A.N."/>
            <person name="Grigoriev I.V."/>
            <person name="Debuchy R."/>
            <person name="Gladieux P."/>
            <person name="Thoren M.H."/>
            <person name="Johannesson H."/>
        </authorList>
    </citation>
    <scope>NUCLEOTIDE SEQUENCE</scope>
    <source>
        <strain evidence="2">CBS 892.96</strain>
    </source>
</reference>
<evidence type="ECO:0000313" key="2">
    <source>
        <dbReference type="EMBL" id="KAK4172209.1"/>
    </source>
</evidence>
<protein>
    <submittedName>
        <fullName evidence="2">Uncharacterized protein</fullName>
    </submittedName>
</protein>
<name>A0AAN7A3T8_9PEZI</name>
<feature type="region of interest" description="Disordered" evidence="1">
    <location>
        <begin position="86"/>
        <end position="114"/>
    </location>
</feature>
<comment type="caution">
    <text evidence="2">The sequence shown here is derived from an EMBL/GenBank/DDBJ whole genome shotgun (WGS) entry which is preliminary data.</text>
</comment>
<evidence type="ECO:0000313" key="3">
    <source>
        <dbReference type="Proteomes" id="UP001302321"/>
    </source>
</evidence>
<feature type="compositionally biased region" description="Polar residues" evidence="1">
    <location>
        <begin position="168"/>
        <end position="177"/>
    </location>
</feature>
<sequence>MAAIAPMEMPGPVANPIPLQCLICPRKPNFSDLSHLLTHIASKSHLAQKFRVGLRPDPDSKADTAAYLEWEARYGINELMAERLASKEKKTTGKKRARNSASVASGRRDRPNDAGTALIVDSIKVEPEEFVHAQVGFGWSSPSRRQGYFDNSSFQTPTTSRSRDSLALPSTPQTQHSMVLRSRRFPSESTAVSGTTSELQSETTEISEDINDGDNATKLKGVVYDGMGLFDSATTPQKKKRNQRKDASVLEKMEQTSRDITSVETVYELTQEGLKRLRYRDVYDSPSIDGSPVCRHQSLISILVKPHAYMIPRMMPITARRSVPVVHSMLPL</sequence>
<feature type="compositionally biased region" description="Polar residues" evidence="1">
    <location>
        <begin position="146"/>
        <end position="160"/>
    </location>
</feature>
<feature type="region of interest" description="Disordered" evidence="1">
    <location>
        <begin position="146"/>
        <end position="215"/>
    </location>
</feature>